<evidence type="ECO:0008006" key="10">
    <source>
        <dbReference type="Google" id="ProtNLM"/>
    </source>
</evidence>
<dbReference type="Pfam" id="PF02485">
    <property type="entry name" value="Branch"/>
    <property type="match status" value="1"/>
</dbReference>
<evidence type="ECO:0000256" key="6">
    <source>
        <dbReference type="SAM" id="MobiDB-lite"/>
    </source>
</evidence>
<feature type="region of interest" description="Disordered" evidence="6">
    <location>
        <begin position="64"/>
        <end position="94"/>
    </location>
</feature>
<dbReference type="InterPro" id="IPR003406">
    <property type="entry name" value="Glyco_trans_14"/>
</dbReference>
<dbReference type="Gramene" id="TRITD1Bv1G004970.1">
    <property type="protein sequence ID" value="TRITD1Bv1G004970.1"/>
    <property type="gene ID" value="TRITD1Bv1G004970"/>
</dbReference>
<dbReference type="Proteomes" id="UP000324705">
    <property type="component" value="Chromosome 1B"/>
</dbReference>
<feature type="transmembrane region" description="Helical" evidence="7">
    <location>
        <begin position="20"/>
        <end position="41"/>
    </location>
</feature>
<keyword evidence="4 7" id="KW-0472">Membrane</keyword>
<evidence type="ECO:0000256" key="1">
    <source>
        <dbReference type="ARBA" id="ARBA00004606"/>
    </source>
</evidence>
<name>A0A9R0QKU5_TRITD</name>
<keyword evidence="5" id="KW-0325">Glycoprotein</keyword>
<protein>
    <recommendedName>
        <fullName evidence="10">Glycosyltransferase</fullName>
    </recommendedName>
</protein>
<evidence type="ECO:0000313" key="9">
    <source>
        <dbReference type="Proteomes" id="UP000324705"/>
    </source>
</evidence>
<evidence type="ECO:0000313" key="8">
    <source>
        <dbReference type="EMBL" id="VAH12393.1"/>
    </source>
</evidence>
<evidence type="ECO:0000256" key="2">
    <source>
        <dbReference type="ARBA" id="ARBA00022676"/>
    </source>
</evidence>
<evidence type="ECO:0000256" key="7">
    <source>
        <dbReference type="SAM" id="Phobius"/>
    </source>
</evidence>
<keyword evidence="3" id="KW-0808">Transferase</keyword>
<proteinExistence type="predicted"/>
<dbReference type="OMA" id="WGMVSMV"/>
<keyword evidence="9" id="KW-1185">Reference proteome</keyword>
<dbReference type="GO" id="GO:0016757">
    <property type="term" value="F:glycosyltransferase activity"/>
    <property type="evidence" value="ECO:0007669"/>
    <property type="project" value="UniProtKB-KW"/>
</dbReference>
<evidence type="ECO:0000256" key="4">
    <source>
        <dbReference type="ARBA" id="ARBA00023136"/>
    </source>
</evidence>
<dbReference type="PANTHER" id="PTHR31042:SF98">
    <property type="entry name" value="GLYCOSYLTRANSFERASE"/>
    <property type="match status" value="1"/>
</dbReference>
<evidence type="ECO:0000256" key="3">
    <source>
        <dbReference type="ARBA" id="ARBA00022679"/>
    </source>
</evidence>
<organism evidence="8 9">
    <name type="scientific">Triticum turgidum subsp. durum</name>
    <name type="common">Durum wheat</name>
    <name type="synonym">Triticum durum</name>
    <dbReference type="NCBI Taxonomy" id="4567"/>
    <lineage>
        <taxon>Eukaryota</taxon>
        <taxon>Viridiplantae</taxon>
        <taxon>Streptophyta</taxon>
        <taxon>Embryophyta</taxon>
        <taxon>Tracheophyta</taxon>
        <taxon>Spermatophyta</taxon>
        <taxon>Magnoliopsida</taxon>
        <taxon>Liliopsida</taxon>
        <taxon>Poales</taxon>
        <taxon>Poaceae</taxon>
        <taxon>BOP clade</taxon>
        <taxon>Pooideae</taxon>
        <taxon>Triticodae</taxon>
        <taxon>Triticeae</taxon>
        <taxon>Triticinae</taxon>
        <taxon>Triticum</taxon>
    </lineage>
</organism>
<reference evidence="8 9" key="1">
    <citation type="submission" date="2017-09" db="EMBL/GenBank/DDBJ databases">
        <authorList>
            <consortium name="International Durum Wheat Genome Sequencing Consortium (IDWGSC)"/>
            <person name="Milanesi L."/>
        </authorList>
    </citation>
    <scope>NUCLEOTIDE SEQUENCE [LARGE SCALE GENOMIC DNA]</scope>
    <source>
        <strain evidence="9">cv. Svevo</strain>
    </source>
</reference>
<accession>A0A9R0QKU5</accession>
<dbReference type="PANTHER" id="PTHR31042">
    <property type="entry name" value="CORE-2/I-BRANCHING BETA-1,6-N-ACETYLGLUCOSAMINYLTRANSFERASE FAMILY PROTEIN-RELATED"/>
    <property type="match status" value="1"/>
</dbReference>
<evidence type="ECO:0000256" key="5">
    <source>
        <dbReference type="ARBA" id="ARBA00023180"/>
    </source>
</evidence>
<gene>
    <name evidence="8" type="ORF">TRITD_1Bv1G004970</name>
</gene>
<dbReference type="GO" id="GO:0016020">
    <property type="term" value="C:membrane"/>
    <property type="evidence" value="ECO:0007669"/>
    <property type="project" value="UniProtKB-SubCell"/>
</dbReference>
<keyword evidence="2" id="KW-0328">Glycosyltransferase</keyword>
<keyword evidence="7" id="KW-0812">Transmembrane</keyword>
<dbReference type="InterPro" id="IPR044174">
    <property type="entry name" value="BC10-like"/>
</dbReference>
<comment type="subcellular location">
    <subcellularLocation>
        <location evidence="1">Membrane</location>
        <topology evidence="1">Single-pass type II membrane protein</topology>
    </subcellularLocation>
</comment>
<sequence length="394" mass="43420">MGKPQPRSAMVKPWGILSRFLLFSVAFMLGMASTFLLQSLLPTTGTVIWLASADLSAAPTSAPPGLVLGPPLPQELGDGDKKESGGGGGDESGGMVMLHNMTDDQPLLRASMAPRIKGISLLVPPAPKVAFMFLVRGELPLAPLWERFFHGHTALFSVYVHPDPTYLSSPEKGSVFYGRRVPSKEARWGKSSIVEAERRLLASALLDAMNQHFVLLSETCVPLYNFTTVYFYLTQYAGATSFVDHFDTQRSRGRYRPAMAPTVTLANWRKGSQWFATDRGLALEVISDVTYFPVFQRHSNGPCIMDEHYLPTFIAASKWHGNANRTLTFTQWTRGPHPDSYNDVSVDLLQGMRNHGNCSDGGGTTSLCYLFARKFPSGALPELLRLAPRVMRFG</sequence>
<keyword evidence="7" id="KW-1133">Transmembrane helix</keyword>
<dbReference type="AlphaFoldDB" id="A0A9R0QKU5"/>
<dbReference type="EMBL" id="LT934112">
    <property type="protein sequence ID" value="VAH12393.1"/>
    <property type="molecule type" value="Genomic_DNA"/>
</dbReference>